<dbReference type="InterPro" id="IPR036852">
    <property type="entry name" value="Peptidase_S8/S53_dom_sf"/>
</dbReference>
<dbReference type="SUPFAM" id="SSF52743">
    <property type="entry name" value="Subtilisin-like"/>
    <property type="match status" value="1"/>
</dbReference>
<name>X1DZZ3_9ZZZZ</name>
<feature type="non-terminal residue" evidence="6">
    <location>
        <position position="126"/>
    </location>
</feature>
<dbReference type="EMBL" id="BART01039080">
    <property type="protein sequence ID" value="GAH10479.1"/>
    <property type="molecule type" value="Genomic_DNA"/>
</dbReference>
<evidence type="ECO:0000256" key="3">
    <source>
        <dbReference type="ARBA" id="ARBA00022801"/>
    </source>
</evidence>
<feature type="non-terminal residue" evidence="6">
    <location>
        <position position="1"/>
    </location>
</feature>
<comment type="similarity">
    <text evidence="1">Belongs to the peptidase S8 family.</text>
</comment>
<accession>X1DZZ3</accession>
<protein>
    <recommendedName>
        <fullName evidence="5">Peptidase S8/S53 domain-containing protein</fullName>
    </recommendedName>
</protein>
<keyword evidence="4" id="KW-0720">Serine protease</keyword>
<dbReference type="PANTHER" id="PTHR43806:SF11">
    <property type="entry name" value="CEREVISIN-RELATED"/>
    <property type="match status" value="1"/>
</dbReference>
<dbReference type="InterPro" id="IPR000209">
    <property type="entry name" value="Peptidase_S8/S53_dom"/>
</dbReference>
<dbReference type="GO" id="GO:0006508">
    <property type="term" value="P:proteolysis"/>
    <property type="evidence" value="ECO:0007669"/>
    <property type="project" value="UniProtKB-KW"/>
</dbReference>
<comment type="caution">
    <text evidence="6">The sequence shown here is derived from an EMBL/GenBank/DDBJ whole genome shotgun (WGS) entry which is preliminary data.</text>
</comment>
<dbReference type="AlphaFoldDB" id="X1DZZ3"/>
<dbReference type="PROSITE" id="PS51892">
    <property type="entry name" value="SUBTILASE"/>
    <property type="match status" value="1"/>
</dbReference>
<evidence type="ECO:0000256" key="4">
    <source>
        <dbReference type="ARBA" id="ARBA00022825"/>
    </source>
</evidence>
<evidence type="ECO:0000256" key="1">
    <source>
        <dbReference type="ARBA" id="ARBA00011073"/>
    </source>
</evidence>
<dbReference type="Gene3D" id="3.40.50.200">
    <property type="entry name" value="Peptidase S8/S53 domain"/>
    <property type="match status" value="1"/>
</dbReference>
<evidence type="ECO:0000313" key="6">
    <source>
        <dbReference type="EMBL" id="GAH10479.1"/>
    </source>
</evidence>
<sequence>TDNNIGMAGICWNCKIMAVKVLDSDTQGITVDLADGITYAAENDADVLSMSLGGYPPSSLLKNAVDYAYSQGAVLVAAAGNGATNEKFYPATFDNVIAVAATNYKDIKIDASNYGSWVDVAAPGWD</sequence>
<proteinExistence type="inferred from homology"/>
<dbReference type="Pfam" id="PF00082">
    <property type="entry name" value="Peptidase_S8"/>
    <property type="match status" value="1"/>
</dbReference>
<dbReference type="PANTHER" id="PTHR43806">
    <property type="entry name" value="PEPTIDASE S8"/>
    <property type="match status" value="1"/>
</dbReference>
<organism evidence="6">
    <name type="scientific">marine sediment metagenome</name>
    <dbReference type="NCBI Taxonomy" id="412755"/>
    <lineage>
        <taxon>unclassified sequences</taxon>
        <taxon>metagenomes</taxon>
        <taxon>ecological metagenomes</taxon>
    </lineage>
</organism>
<evidence type="ECO:0000256" key="2">
    <source>
        <dbReference type="ARBA" id="ARBA00022670"/>
    </source>
</evidence>
<evidence type="ECO:0000259" key="5">
    <source>
        <dbReference type="Pfam" id="PF00082"/>
    </source>
</evidence>
<reference evidence="6" key="1">
    <citation type="journal article" date="2014" name="Front. Microbiol.">
        <title>High frequency of phylogenetically diverse reductive dehalogenase-homologous genes in deep subseafloor sedimentary metagenomes.</title>
        <authorList>
            <person name="Kawai M."/>
            <person name="Futagami T."/>
            <person name="Toyoda A."/>
            <person name="Takaki Y."/>
            <person name="Nishi S."/>
            <person name="Hori S."/>
            <person name="Arai W."/>
            <person name="Tsubouchi T."/>
            <person name="Morono Y."/>
            <person name="Uchiyama I."/>
            <person name="Ito T."/>
            <person name="Fujiyama A."/>
            <person name="Inagaki F."/>
            <person name="Takami H."/>
        </authorList>
    </citation>
    <scope>NUCLEOTIDE SEQUENCE</scope>
    <source>
        <strain evidence="6">Expedition CK06-06</strain>
    </source>
</reference>
<feature type="domain" description="Peptidase S8/S53" evidence="5">
    <location>
        <begin position="2"/>
        <end position="124"/>
    </location>
</feature>
<gene>
    <name evidence="6" type="ORF">S01H4_64443</name>
</gene>
<keyword evidence="2" id="KW-0645">Protease</keyword>
<dbReference type="InterPro" id="IPR050131">
    <property type="entry name" value="Peptidase_S8_subtilisin-like"/>
</dbReference>
<dbReference type="GO" id="GO:0004252">
    <property type="term" value="F:serine-type endopeptidase activity"/>
    <property type="evidence" value="ECO:0007669"/>
    <property type="project" value="InterPro"/>
</dbReference>
<keyword evidence="3" id="KW-0378">Hydrolase</keyword>